<sequence>MELHQLEYFVAVAEEAGFTRAAERLRVAQPGVSAQVRKLERELGQPLLDRSARAVRLTAAGHAVLPYARAALAAVEGARQAVDELAGLRRGRVAIGTVTSHTVDLAAILADFNARHPAVEITLVEDASERLADAVREGRLDAAIVAFAEVPEGLSAHVVTDEEIDAAVRPGHELAGRDTIPLAELRGQPLICLPRGGGIRAILDAACAAAGFAPHVAFEAGSPAVLSQLAARGLGVAILPSSIARHRAQLHPLRIVEPVLRGRLGLAWRASGPTSPAAAAWLAHARTYL</sequence>
<dbReference type="InterPro" id="IPR000847">
    <property type="entry name" value="LysR_HTH_N"/>
</dbReference>
<dbReference type="SUPFAM" id="SSF46785">
    <property type="entry name" value="Winged helix' DNA-binding domain"/>
    <property type="match status" value="1"/>
</dbReference>
<dbReference type="Pfam" id="PF00126">
    <property type="entry name" value="HTH_1"/>
    <property type="match status" value="1"/>
</dbReference>
<evidence type="ECO:0000256" key="2">
    <source>
        <dbReference type="ARBA" id="ARBA00023015"/>
    </source>
</evidence>
<keyword evidence="4" id="KW-0804">Transcription</keyword>
<dbReference type="Gene3D" id="1.10.10.10">
    <property type="entry name" value="Winged helix-like DNA-binding domain superfamily/Winged helix DNA-binding domain"/>
    <property type="match status" value="1"/>
</dbReference>
<dbReference type="Pfam" id="PF03466">
    <property type="entry name" value="LysR_substrate"/>
    <property type="match status" value="1"/>
</dbReference>
<gene>
    <name evidence="6" type="ORF">GCM10022255_025340</name>
</gene>
<comment type="caution">
    <text evidence="6">The sequence shown here is derived from an EMBL/GenBank/DDBJ whole genome shotgun (WGS) entry which is preliminary data.</text>
</comment>
<keyword evidence="2" id="KW-0805">Transcription regulation</keyword>
<dbReference type="PROSITE" id="PS50931">
    <property type="entry name" value="HTH_LYSR"/>
    <property type="match status" value="1"/>
</dbReference>
<comment type="similarity">
    <text evidence="1">Belongs to the LysR transcriptional regulatory family.</text>
</comment>
<dbReference type="InterPro" id="IPR036390">
    <property type="entry name" value="WH_DNA-bd_sf"/>
</dbReference>
<dbReference type="Proteomes" id="UP001500620">
    <property type="component" value="Unassembled WGS sequence"/>
</dbReference>
<dbReference type="InterPro" id="IPR005119">
    <property type="entry name" value="LysR_subst-bd"/>
</dbReference>
<keyword evidence="7" id="KW-1185">Reference proteome</keyword>
<dbReference type="InterPro" id="IPR050950">
    <property type="entry name" value="HTH-type_LysR_regulators"/>
</dbReference>
<accession>A0ABP8D5A8</accession>
<dbReference type="Gene3D" id="3.40.190.290">
    <property type="match status" value="1"/>
</dbReference>
<name>A0ABP8D5A8_9ACTN</name>
<feature type="domain" description="HTH lysR-type" evidence="5">
    <location>
        <begin position="1"/>
        <end position="58"/>
    </location>
</feature>
<dbReference type="PANTHER" id="PTHR30419">
    <property type="entry name" value="HTH-TYPE TRANSCRIPTIONAL REGULATOR YBHD"/>
    <property type="match status" value="1"/>
</dbReference>
<dbReference type="SUPFAM" id="SSF53850">
    <property type="entry name" value="Periplasmic binding protein-like II"/>
    <property type="match status" value="1"/>
</dbReference>
<dbReference type="EMBL" id="BAABAT010000005">
    <property type="protein sequence ID" value="GAA4247840.1"/>
    <property type="molecule type" value="Genomic_DNA"/>
</dbReference>
<reference evidence="7" key="1">
    <citation type="journal article" date="2019" name="Int. J. Syst. Evol. Microbiol.">
        <title>The Global Catalogue of Microorganisms (GCM) 10K type strain sequencing project: providing services to taxonomists for standard genome sequencing and annotation.</title>
        <authorList>
            <consortium name="The Broad Institute Genomics Platform"/>
            <consortium name="The Broad Institute Genome Sequencing Center for Infectious Disease"/>
            <person name="Wu L."/>
            <person name="Ma J."/>
        </authorList>
    </citation>
    <scope>NUCLEOTIDE SEQUENCE [LARGE SCALE GENOMIC DNA]</scope>
    <source>
        <strain evidence="7">JCM 17441</strain>
    </source>
</reference>
<proteinExistence type="inferred from homology"/>
<evidence type="ECO:0000259" key="5">
    <source>
        <dbReference type="PROSITE" id="PS50931"/>
    </source>
</evidence>
<keyword evidence="3" id="KW-0238">DNA-binding</keyword>
<evidence type="ECO:0000256" key="1">
    <source>
        <dbReference type="ARBA" id="ARBA00009437"/>
    </source>
</evidence>
<evidence type="ECO:0000313" key="7">
    <source>
        <dbReference type="Proteomes" id="UP001500620"/>
    </source>
</evidence>
<protein>
    <submittedName>
        <fullName evidence="6">LysR substrate-binding domain-containing protein</fullName>
    </submittedName>
</protein>
<dbReference type="RefSeq" id="WP_345124745.1">
    <property type="nucleotide sequence ID" value="NZ_BAABAT010000005.1"/>
</dbReference>
<dbReference type="InterPro" id="IPR036388">
    <property type="entry name" value="WH-like_DNA-bd_sf"/>
</dbReference>
<evidence type="ECO:0000256" key="3">
    <source>
        <dbReference type="ARBA" id="ARBA00023125"/>
    </source>
</evidence>
<organism evidence="6 7">
    <name type="scientific">Dactylosporangium darangshiense</name>
    <dbReference type="NCBI Taxonomy" id="579108"/>
    <lineage>
        <taxon>Bacteria</taxon>
        <taxon>Bacillati</taxon>
        <taxon>Actinomycetota</taxon>
        <taxon>Actinomycetes</taxon>
        <taxon>Micromonosporales</taxon>
        <taxon>Micromonosporaceae</taxon>
        <taxon>Dactylosporangium</taxon>
    </lineage>
</organism>
<dbReference type="PRINTS" id="PR00039">
    <property type="entry name" value="HTHLYSR"/>
</dbReference>
<evidence type="ECO:0000256" key="4">
    <source>
        <dbReference type="ARBA" id="ARBA00023163"/>
    </source>
</evidence>
<evidence type="ECO:0000313" key="6">
    <source>
        <dbReference type="EMBL" id="GAA4247840.1"/>
    </source>
</evidence>